<dbReference type="RefSeq" id="WP_158034601.1">
    <property type="nucleotide sequence ID" value="NZ_ML708624.1"/>
</dbReference>
<dbReference type="Proteomes" id="UP000325957">
    <property type="component" value="Unassembled WGS sequence"/>
</dbReference>
<evidence type="ECO:0000256" key="3">
    <source>
        <dbReference type="ARBA" id="ARBA00009528"/>
    </source>
</evidence>
<dbReference type="AlphaFoldDB" id="A0A5J5KVL2"/>
<dbReference type="SUPFAM" id="SSF52949">
    <property type="entry name" value="Macro domain-like"/>
    <property type="match status" value="1"/>
</dbReference>
<evidence type="ECO:0000256" key="1">
    <source>
        <dbReference type="ARBA" id="ARBA00000135"/>
    </source>
</evidence>
<feature type="active site" evidence="8">
    <location>
        <position position="384"/>
    </location>
</feature>
<keyword evidence="5 8" id="KW-0645">Protease</keyword>
<evidence type="ECO:0000256" key="4">
    <source>
        <dbReference type="ARBA" id="ARBA00022438"/>
    </source>
</evidence>
<dbReference type="CDD" id="cd00433">
    <property type="entry name" value="Peptidase_M17"/>
    <property type="match status" value="1"/>
</dbReference>
<dbReference type="GO" id="GO:0070006">
    <property type="term" value="F:metalloaminopeptidase activity"/>
    <property type="evidence" value="ECO:0007669"/>
    <property type="project" value="InterPro"/>
</dbReference>
<gene>
    <name evidence="8" type="primary">pepA</name>
    <name evidence="11" type="ORF">FCK90_12345</name>
</gene>
<evidence type="ECO:0000256" key="6">
    <source>
        <dbReference type="ARBA" id="ARBA00022801"/>
    </source>
</evidence>
<feature type="binding site" evidence="8">
    <location>
        <position position="382"/>
    </location>
    <ligand>
        <name>Mn(2+)</name>
        <dbReference type="ChEBI" id="CHEBI:29035"/>
        <label>1</label>
    </ligand>
</feature>
<proteinExistence type="inferred from homology"/>
<dbReference type="PANTHER" id="PTHR11963">
    <property type="entry name" value="LEUCINE AMINOPEPTIDASE-RELATED"/>
    <property type="match status" value="1"/>
</dbReference>
<evidence type="ECO:0000259" key="10">
    <source>
        <dbReference type="PROSITE" id="PS00631"/>
    </source>
</evidence>
<evidence type="ECO:0000313" key="12">
    <source>
        <dbReference type="Proteomes" id="UP000325957"/>
    </source>
</evidence>
<comment type="subcellular location">
    <subcellularLocation>
        <location evidence="8">Cytoplasm</location>
    </subcellularLocation>
</comment>
<comment type="caution">
    <text evidence="11">The sequence shown here is derived from an EMBL/GenBank/DDBJ whole genome shotgun (WGS) entry which is preliminary data.</text>
</comment>
<dbReference type="InterPro" id="IPR000819">
    <property type="entry name" value="Peptidase_M17_C"/>
</dbReference>
<evidence type="ECO:0000313" key="11">
    <source>
        <dbReference type="EMBL" id="KAA9393428.1"/>
    </source>
</evidence>
<keyword evidence="8" id="KW-0479">Metal-binding</keyword>
<feature type="binding site" evidence="8">
    <location>
        <position position="380"/>
    </location>
    <ligand>
        <name>Mn(2+)</name>
        <dbReference type="ChEBI" id="CHEBI:29035"/>
        <label>1</label>
    </ligand>
</feature>
<comment type="similarity">
    <text evidence="3 8">Belongs to the peptidase M17 family.</text>
</comment>
<comment type="cofactor">
    <cofactor evidence="8">
        <name>Mn(2+)</name>
        <dbReference type="ChEBI" id="CHEBI:29035"/>
    </cofactor>
    <text evidence="8">Binds 2 manganese ions per subunit.</text>
</comment>
<dbReference type="GO" id="GO:0006508">
    <property type="term" value="P:proteolysis"/>
    <property type="evidence" value="ECO:0007669"/>
    <property type="project" value="UniProtKB-KW"/>
</dbReference>
<dbReference type="InterPro" id="IPR043472">
    <property type="entry name" value="Macro_dom-like"/>
</dbReference>
<dbReference type="Pfam" id="PF02789">
    <property type="entry name" value="Peptidase_M17_N"/>
    <property type="match status" value="1"/>
</dbReference>
<evidence type="ECO:0000256" key="5">
    <source>
        <dbReference type="ARBA" id="ARBA00022670"/>
    </source>
</evidence>
<dbReference type="PANTHER" id="PTHR11963:SF23">
    <property type="entry name" value="CYTOSOL AMINOPEPTIDASE"/>
    <property type="match status" value="1"/>
</dbReference>
<keyword evidence="6 8" id="KW-0378">Hydrolase</keyword>
<feature type="binding site" evidence="8">
    <location>
        <position position="321"/>
    </location>
    <ligand>
        <name>Mn(2+)</name>
        <dbReference type="ChEBI" id="CHEBI:29035"/>
        <label>2</label>
    </ligand>
</feature>
<dbReference type="InterPro" id="IPR008283">
    <property type="entry name" value="Peptidase_M17_N"/>
</dbReference>
<dbReference type="GO" id="GO:0005737">
    <property type="term" value="C:cytoplasm"/>
    <property type="evidence" value="ECO:0007669"/>
    <property type="project" value="UniProtKB-SubCell"/>
</dbReference>
<accession>A0A5J5KVL2</accession>
<feature type="binding site" evidence="8">
    <location>
        <position position="303"/>
    </location>
    <ligand>
        <name>Mn(2+)</name>
        <dbReference type="ChEBI" id="CHEBI:29035"/>
        <label>2</label>
    </ligand>
</feature>
<keyword evidence="8" id="KW-0963">Cytoplasm</keyword>
<dbReference type="PROSITE" id="PS00631">
    <property type="entry name" value="CYTOSOL_AP"/>
    <property type="match status" value="1"/>
</dbReference>
<dbReference type="Pfam" id="PF00883">
    <property type="entry name" value="Peptidase_M17"/>
    <property type="match status" value="1"/>
</dbReference>
<dbReference type="EC" id="3.4.11.1" evidence="8"/>
<keyword evidence="4 8" id="KW-0031">Aminopeptidase</keyword>
<dbReference type="SUPFAM" id="SSF53187">
    <property type="entry name" value="Zn-dependent exopeptidases"/>
    <property type="match status" value="1"/>
</dbReference>
<dbReference type="PRINTS" id="PR00481">
    <property type="entry name" value="LAMNOPPTDASE"/>
</dbReference>
<protein>
    <recommendedName>
        <fullName evidence="8">Probable cytosol aminopeptidase</fullName>
        <ecNumber evidence="8">3.4.11.1</ecNumber>
    </recommendedName>
    <alternativeName>
        <fullName evidence="8">Leucine aminopeptidase</fullName>
        <shortName evidence="8">LAP</shortName>
        <ecNumber evidence="8">3.4.11.10</ecNumber>
    </alternativeName>
    <alternativeName>
        <fullName evidence="8">Leucyl aminopeptidase</fullName>
    </alternativeName>
</protein>
<keyword evidence="12" id="KW-1185">Reference proteome</keyword>
<feature type="binding site" evidence="8">
    <location>
        <position position="298"/>
    </location>
    <ligand>
        <name>Mn(2+)</name>
        <dbReference type="ChEBI" id="CHEBI:29035"/>
        <label>2</label>
    </ligand>
</feature>
<reference evidence="11 12" key="1">
    <citation type="submission" date="2019-05" db="EMBL/GenBank/DDBJ databases">
        <title>Kocuria coralli sp. nov., a novel actinobacterium isolated from coral reef seawater.</title>
        <authorList>
            <person name="Li J."/>
        </authorList>
    </citation>
    <scope>NUCLEOTIDE SEQUENCE [LARGE SCALE GENOMIC DNA]</scope>
    <source>
        <strain evidence="11 12">SCSIO 13007</strain>
    </source>
</reference>
<comment type="catalytic activity">
    <reaction evidence="2 8">
        <text>Release of an N-terminal amino acid, preferentially leucine, but not glutamic or aspartic acids.</text>
        <dbReference type="EC" id="3.4.11.10"/>
    </reaction>
</comment>
<comment type="catalytic activity">
    <reaction evidence="1 8">
        <text>Release of an N-terminal amino acid, Xaa-|-Yaa-, in which Xaa is preferably Leu, but may be other amino acids including Pro although not Arg or Lys, and Yaa may be Pro. Amino acid amides and methyl esters are also readily hydrolyzed, but rates on arylamides are exceedingly low.</text>
        <dbReference type="EC" id="3.4.11.1"/>
    </reaction>
</comment>
<dbReference type="OrthoDB" id="9809354at2"/>
<sequence length="545" mass="55554">MSRTPASSSRRRTGRDSDSRPQTARPLIDLLPASDLDLQASDKKLGRISGDAVVVGVRRTPEGPLVELPADAKSLPSDLQTQAKAIGVTGAADEVKKLAAPKGSPWPIIVLAGLGRGDEAPSDAEALRRAAGAAARTLSGTDHVVFALPSASLEEAAAVAEGAALGAYAFSAQKAKTAHSVGTALKRATVAAPELGAKELAAAVDRAGVLGRAVARARTLVTLSPDVVFPESVAQLTEDLAKAGSGRVTVEVLDESELADGGFGGLIGVGQGASRPPRLVRIGWEPKKPVESVALVGKGITFDSGGLSLKPANSMMTMKSDMAGAAAVLSTVFAAAEAEVPVSVTGWLCLAENMPSSTATRPGDVISVRGGRTVEVLNTDAEGRLVLADGLVAAREEDPGLLIDIATLTGAQMVALGARTAAVMGDDDAVETVLAASVASGEDLWPMPLPQHLRASLDSDVADIKNIGDRNGGMLVAGLFLKEFAGAEEAAEESAVEPVGPWAHLDIAGPSFNEGSAWGYTPKQGTGFGVRTMFAAIELVGGEPV</sequence>
<feature type="active site" evidence="8">
    <location>
        <position position="310"/>
    </location>
</feature>
<feature type="region of interest" description="Disordered" evidence="9">
    <location>
        <begin position="1"/>
        <end position="31"/>
    </location>
</feature>
<name>A0A5J5KVL2_9MICC</name>
<dbReference type="Gene3D" id="3.40.630.10">
    <property type="entry name" value="Zn peptidases"/>
    <property type="match status" value="1"/>
</dbReference>
<dbReference type="InterPro" id="IPR023042">
    <property type="entry name" value="Peptidase_M17_leu_NH2_pept"/>
</dbReference>
<evidence type="ECO:0000256" key="8">
    <source>
        <dbReference type="HAMAP-Rule" id="MF_00181"/>
    </source>
</evidence>
<comment type="function">
    <text evidence="7 8">Presumably involved in the processing and regular turnover of intracellular proteins. Catalyzes the removal of unsubstituted N-terminal amino acids from various peptides.</text>
</comment>
<dbReference type="NCBIfam" id="NF002073">
    <property type="entry name" value="PRK00913.1-2"/>
    <property type="match status" value="1"/>
</dbReference>
<evidence type="ECO:0000256" key="2">
    <source>
        <dbReference type="ARBA" id="ARBA00000967"/>
    </source>
</evidence>
<dbReference type="Gene3D" id="3.40.220.10">
    <property type="entry name" value="Leucine Aminopeptidase, subunit E, domain 1"/>
    <property type="match status" value="1"/>
</dbReference>
<dbReference type="InterPro" id="IPR011356">
    <property type="entry name" value="Leucine_aapep/pepB"/>
</dbReference>
<feature type="binding site" evidence="8">
    <location>
        <position position="303"/>
    </location>
    <ligand>
        <name>Mn(2+)</name>
        <dbReference type="ChEBI" id="CHEBI:29035"/>
        <label>1</label>
    </ligand>
</feature>
<feature type="binding site" evidence="8">
    <location>
        <position position="382"/>
    </location>
    <ligand>
        <name>Mn(2+)</name>
        <dbReference type="ChEBI" id="CHEBI:29035"/>
        <label>2</label>
    </ligand>
</feature>
<feature type="domain" description="Cytosol aminopeptidase" evidence="10">
    <location>
        <begin position="378"/>
        <end position="385"/>
    </location>
</feature>
<dbReference type="HAMAP" id="MF_00181">
    <property type="entry name" value="Cytosol_peptidase_M17"/>
    <property type="match status" value="1"/>
</dbReference>
<dbReference type="GO" id="GO:0030145">
    <property type="term" value="F:manganese ion binding"/>
    <property type="evidence" value="ECO:0007669"/>
    <property type="project" value="UniProtKB-UniRule"/>
</dbReference>
<organism evidence="11 12">
    <name type="scientific">Kocuria coralli</name>
    <dbReference type="NCBI Taxonomy" id="1461025"/>
    <lineage>
        <taxon>Bacteria</taxon>
        <taxon>Bacillati</taxon>
        <taxon>Actinomycetota</taxon>
        <taxon>Actinomycetes</taxon>
        <taxon>Micrococcales</taxon>
        <taxon>Micrococcaceae</taxon>
        <taxon>Kocuria</taxon>
    </lineage>
</organism>
<evidence type="ECO:0000256" key="9">
    <source>
        <dbReference type="SAM" id="MobiDB-lite"/>
    </source>
</evidence>
<keyword evidence="8" id="KW-0464">Manganese</keyword>
<dbReference type="EC" id="3.4.11.10" evidence="8"/>
<evidence type="ECO:0000256" key="7">
    <source>
        <dbReference type="ARBA" id="ARBA00049972"/>
    </source>
</evidence>
<dbReference type="EMBL" id="SZWF01000019">
    <property type="protein sequence ID" value="KAA9393428.1"/>
    <property type="molecule type" value="Genomic_DNA"/>
</dbReference>